<name>A0A212L3A4_9HYPH</name>
<dbReference type="EMBL" id="FMJD01000002">
    <property type="protein sequence ID" value="SCM72020.1"/>
    <property type="molecule type" value="Genomic_DNA"/>
</dbReference>
<dbReference type="HAMAP" id="MF_01885">
    <property type="entry name" value="tRNA_methyltr_TrmL"/>
    <property type="match status" value="1"/>
</dbReference>
<dbReference type="PANTHER" id="PTHR42971">
    <property type="entry name" value="TRNA (CYTIDINE(34)-2'-O)-METHYLTRANSFERASE"/>
    <property type="match status" value="1"/>
</dbReference>
<evidence type="ECO:0000256" key="1">
    <source>
        <dbReference type="ARBA" id="ARBA00022490"/>
    </source>
</evidence>
<protein>
    <recommendedName>
        <fullName evidence="6">tRNA (cytidine(34)-2'-O)-methyltransferase</fullName>
        <ecNumber evidence="6">2.1.1.207</ecNumber>
    </recommendedName>
    <alternativeName>
        <fullName evidence="6">tRNA (cytidine/uridine-2'-O-)-methyltransferase TrmL</fullName>
    </alternativeName>
</protein>
<comment type="subunit">
    <text evidence="6">Homodimer.</text>
</comment>
<evidence type="ECO:0000313" key="9">
    <source>
        <dbReference type="EMBL" id="SCM72020.1"/>
    </source>
</evidence>
<dbReference type="InterPro" id="IPR001537">
    <property type="entry name" value="SpoU_MeTrfase"/>
</dbReference>
<feature type="binding site" evidence="6 7">
    <location>
        <position position="122"/>
    </location>
    <ligand>
        <name>S-adenosyl-L-methionine</name>
        <dbReference type="ChEBI" id="CHEBI:59789"/>
    </ligand>
</feature>
<dbReference type="GO" id="GO:0005737">
    <property type="term" value="C:cytoplasm"/>
    <property type="evidence" value="ECO:0007669"/>
    <property type="project" value="UniProtKB-SubCell"/>
</dbReference>
<sequence length="161" mass="16934">MIDLALYQPDIAQNTGTLIRLAACLGTTLHVIGPAGFDLSDRSLKRAGMDYIELATVVRHVGWTDFEAFATGAGRRLVLATTRGSVPYADFAFRGDDIVLMGRESAGVPEAVHARADGRIVIPMRPGVRSINVALSAAMIMGEALRQVGGFPAGHSTGAGI</sequence>
<comment type="function">
    <text evidence="6">Methylates the ribose at the nucleotide 34 wobble position in the two leucyl isoacceptors tRNA(Leu)(CmAA) and tRNA(Leu)(cmnm5UmAA). Catalyzes the methyl transfer from S-adenosyl-L-methionine to the 2'-OH of the wobble nucleotide.</text>
</comment>
<evidence type="ECO:0000256" key="2">
    <source>
        <dbReference type="ARBA" id="ARBA00022603"/>
    </source>
</evidence>
<dbReference type="InterPro" id="IPR029026">
    <property type="entry name" value="tRNA_m1G_MTases_N"/>
</dbReference>
<organism evidence="9">
    <name type="scientific">uncultured Pleomorphomonas sp</name>
    <dbReference type="NCBI Taxonomy" id="442121"/>
    <lineage>
        <taxon>Bacteria</taxon>
        <taxon>Pseudomonadati</taxon>
        <taxon>Pseudomonadota</taxon>
        <taxon>Alphaproteobacteria</taxon>
        <taxon>Hyphomicrobiales</taxon>
        <taxon>Pleomorphomonadaceae</taxon>
        <taxon>Pleomorphomonas</taxon>
        <taxon>environmental samples</taxon>
    </lineage>
</organism>
<feature type="binding site" evidence="6 7">
    <location>
        <position position="102"/>
    </location>
    <ligand>
        <name>S-adenosyl-L-methionine</name>
        <dbReference type="ChEBI" id="CHEBI:59789"/>
    </ligand>
</feature>
<dbReference type="EC" id="2.1.1.207" evidence="6"/>
<evidence type="ECO:0000256" key="5">
    <source>
        <dbReference type="ARBA" id="ARBA00022694"/>
    </source>
</evidence>
<feature type="binding site" evidence="6 7">
    <location>
        <position position="130"/>
    </location>
    <ligand>
        <name>S-adenosyl-L-methionine</name>
        <dbReference type="ChEBI" id="CHEBI:59789"/>
    </ligand>
</feature>
<dbReference type="SUPFAM" id="SSF75217">
    <property type="entry name" value="alpha/beta knot"/>
    <property type="match status" value="1"/>
</dbReference>
<dbReference type="Gene3D" id="3.40.1280.10">
    <property type="match status" value="1"/>
</dbReference>
<keyword evidence="2 6" id="KW-0489">Methyltransferase</keyword>
<gene>
    <name evidence="6 9" type="primary">trmL</name>
    <name evidence="9" type="ORF">KL86PLE_100432</name>
</gene>
<comment type="catalytic activity">
    <reaction evidence="6">
        <text>cytidine(34) in tRNA + S-adenosyl-L-methionine = 2'-O-methylcytidine(34) in tRNA + S-adenosyl-L-homocysteine + H(+)</text>
        <dbReference type="Rhea" id="RHEA:43084"/>
        <dbReference type="Rhea" id="RHEA-COMP:10331"/>
        <dbReference type="Rhea" id="RHEA-COMP:10332"/>
        <dbReference type="ChEBI" id="CHEBI:15378"/>
        <dbReference type="ChEBI" id="CHEBI:57856"/>
        <dbReference type="ChEBI" id="CHEBI:59789"/>
        <dbReference type="ChEBI" id="CHEBI:74495"/>
        <dbReference type="ChEBI" id="CHEBI:82748"/>
        <dbReference type="EC" id="2.1.1.207"/>
    </reaction>
</comment>
<evidence type="ECO:0000256" key="4">
    <source>
        <dbReference type="ARBA" id="ARBA00022691"/>
    </source>
</evidence>
<dbReference type="InterPro" id="IPR029028">
    <property type="entry name" value="Alpha/beta_knot_MTases"/>
</dbReference>
<keyword evidence="4 6" id="KW-0949">S-adenosyl-L-methionine</keyword>
<comment type="subcellular location">
    <subcellularLocation>
        <location evidence="6">Cytoplasm</location>
    </subcellularLocation>
</comment>
<keyword evidence="1 6" id="KW-0963">Cytoplasm</keyword>
<dbReference type="AlphaFoldDB" id="A0A212L3A4"/>
<evidence type="ECO:0000259" key="8">
    <source>
        <dbReference type="Pfam" id="PF00588"/>
    </source>
</evidence>
<dbReference type="GO" id="GO:0141102">
    <property type="term" value="F:tRNA (5-carboxymethylaminomethyluridine(34)-2'-O)-methyltransferase activity"/>
    <property type="evidence" value="ECO:0007669"/>
    <property type="project" value="RHEA"/>
</dbReference>
<keyword evidence="5 6" id="KW-0819">tRNA processing</keyword>
<accession>A0A212L3A4</accession>
<evidence type="ECO:0000256" key="6">
    <source>
        <dbReference type="HAMAP-Rule" id="MF_01885"/>
    </source>
</evidence>
<proteinExistence type="inferred from homology"/>
<dbReference type="GO" id="GO:0003723">
    <property type="term" value="F:RNA binding"/>
    <property type="evidence" value="ECO:0007669"/>
    <property type="project" value="InterPro"/>
</dbReference>
<dbReference type="GO" id="GO:0141098">
    <property type="term" value="F:tRNA (cytidine(34)-2'-O)-methyltransferase activity"/>
    <property type="evidence" value="ECO:0007669"/>
    <property type="project" value="RHEA"/>
</dbReference>
<comment type="caution">
    <text evidence="6">Lacks conserved residue(s) required for the propagation of feature annotation.</text>
</comment>
<comment type="catalytic activity">
    <reaction evidence="6">
        <text>5-carboxymethylaminomethyluridine(34) in tRNA(Leu) + S-adenosyl-L-methionine = 5-carboxymethylaminomethyl-2'-O-methyluridine(34) in tRNA(Leu) + S-adenosyl-L-homocysteine + H(+)</text>
        <dbReference type="Rhea" id="RHEA:43088"/>
        <dbReference type="Rhea" id="RHEA-COMP:10333"/>
        <dbReference type="Rhea" id="RHEA-COMP:10334"/>
        <dbReference type="ChEBI" id="CHEBI:15378"/>
        <dbReference type="ChEBI" id="CHEBI:57856"/>
        <dbReference type="ChEBI" id="CHEBI:59789"/>
        <dbReference type="ChEBI" id="CHEBI:74508"/>
        <dbReference type="ChEBI" id="CHEBI:74511"/>
        <dbReference type="EC" id="2.1.1.207"/>
    </reaction>
</comment>
<dbReference type="PIRSF" id="PIRSF029256">
    <property type="entry name" value="SpoU_TrmH_prd"/>
    <property type="match status" value="1"/>
</dbReference>
<dbReference type="Pfam" id="PF00588">
    <property type="entry name" value="SpoU_methylase"/>
    <property type="match status" value="1"/>
</dbReference>
<evidence type="ECO:0000256" key="3">
    <source>
        <dbReference type="ARBA" id="ARBA00022679"/>
    </source>
</evidence>
<keyword evidence="3 6" id="KW-0808">Transferase</keyword>
<evidence type="ECO:0000256" key="7">
    <source>
        <dbReference type="PIRSR" id="PIRSR029256-1"/>
    </source>
</evidence>
<reference evidence="9" key="1">
    <citation type="submission" date="2016-08" db="EMBL/GenBank/DDBJ databases">
        <authorList>
            <person name="Seilhamer J.J."/>
        </authorList>
    </citation>
    <scope>NUCLEOTIDE SEQUENCE</scope>
    <source>
        <strain evidence="9">86</strain>
    </source>
</reference>
<dbReference type="InterPro" id="IPR016914">
    <property type="entry name" value="TrmL"/>
</dbReference>
<dbReference type="PANTHER" id="PTHR42971:SF1">
    <property type="entry name" value="TRNA (CYTIDINE(34)-2'-O)-METHYLTRANSFERASE"/>
    <property type="match status" value="1"/>
</dbReference>
<dbReference type="GO" id="GO:0002130">
    <property type="term" value="P:wobble position ribose methylation"/>
    <property type="evidence" value="ECO:0007669"/>
    <property type="project" value="TreeGrafter"/>
</dbReference>
<dbReference type="RefSeq" id="WP_100078483.1">
    <property type="nucleotide sequence ID" value="NZ_LT608334.1"/>
</dbReference>
<dbReference type="CDD" id="cd18094">
    <property type="entry name" value="SpoU-like_TrmL"/>
    <property type="match status" value="1"/>
</dbReference>
<feature type="domain" description="tRNA/rRNA methyltransferase SpoU type" evidence="8">
    <location>
        <begin position="4"/>
        <end position="141"/>
    </location>
</feature>
<comment type="similarity">
    <text evidence="6">Belongs to the class IV-like SAM-binding methyltransferase superfamily. RNA methyltransferase TrmH family. TrmL subfamily.</text>
</comment>